<evidence type="ECO:0000259" key="5">
    <source>
        <dbReference type="Pfam" id="PF00425"/>
    </source>
</evidence>
<dbReference type="GO" id="GO:0000162">
    <property type="term" value="P:L-tryptophan biosynthetic process"/>
    <property type="evidence" value="ECO:0007669"/>
    <property type="project" value="TreeGrafter"/>
</dbReference>
<evidence type="ECO:0000256" key="1">
    <source>
        <dbReference type="ARBA" id="ARBA00001946"/>
    </source>
</evidence>
<dbReference type="GO" id="GO:0016829">
    <property type="term" value="F:lyase activity"/>
    <property type="evidence" value="ECO:0007669"/>
    <property type="project" value="UniProtKB-KW"/>
</dbReference>
<comment type="cofactor">
    <cofactor evidence="1">
        <name>Mg(2+)</name>
        <dbReference type="ChEBI" id="CHEBI:18420"/>
    </cofactor>
</comment>
<organism evidence="6">
    <name type="scientific">Thermosulfidibacter takaii</name>
    <dbReference type="NCBI Taxonomy" id="412593"/>
    <lineage>
        <taxon>Bacteria</taxon>
        <taxon>Pseudomonadati</taxon>
        <taxon>Thermosulfidibacterota</taxon>
        <taxon>Thermosulfidibacteria</taxon>
        <taxon>Thermosulfidibacterales</taxon>
        <taxon>Thermosulfidibacteraceae</taxon>
    </lineage>
</organism>
<dbReference type="Proteomes" id="UP000885690">
    <property type="component" value="Unassembled WGS sequence"/>
</dbReference>
<reference evidence="6" key="1">
    <citation type="journal article" date="2020" name="mSystems">
        <title>Genome- and Community-Level Interaction Insights into Carbon Utilization and Element Cycling Functions of Hydrothermarchaeota in Hydrothermal Sediment.</title>
        <authorList>
            <person name="Zhou Z."/>
            <person name="Liu Y."/>
            <person name="Xu W."/>
            <person name="Pan J."/>
            <person name="Luo Z.H."/>
            <person name="Li M."/>
        </authorList>
    </citation>
    <scope>NUCLEOTIDE SEQUENCE [LARGE SCALE GENOMIC DNA]</scope>
    <source>
        <strain evidence="6">HyVt-115</strain>
    </source>
</reference>
<name>A0A7C0Y7Z9_9BACT</name>
<dbReference type="InterPro" id="IPR005801">
    <property type="entry name" value="ADC_synthase"/>
</dbReference>
<dbReference type="SUPFAM" id="SSF56322">
    <property type="entry name" value="ADC synthase"/>
    <property type="match status" value="1"/>
</dbReference>
<evidence type="ECO:0000256" key="4">
    <source>
        <dbReference type="ARBA" id="ARBA00023239"/>
    </source>
</evidence>
<dbReference type="GO" id="GO:0046872">
    <property type="term" value="F:metal ion binding"/>
    <property type="evidence" value="ECO:0007669"/>
    <property type="project" value="UniProtKB-KW"/>
</dbReference>
<keyword evidence="3" id="KW-0460">Magnesium</keyword>
<dbReference type="AlphaFoldDB" id="A0A7C0Y7Z9"/>
<accession>A0A7C0Y7Z9</accession>
<proteinExistence type="predicted"/>
<sequence>YKAAVRRAVEYIRDGDVIQVVLAQILTIPSSRDPFALYRALRHFNPSPYMFFLDMGSYQLVGSSPEVMVRLTGRLVESRPIAGTRPRTGNPTEDRIAVEELMADEKEAAEHVMLVDLARNDLGRVATTGSVEVTEFRKVEAYSHVFHLVSHVKGELREGLDALDVIRATFPAGTLSGAPKVRAMEIISELEPVKRGFYGGAVGYLDYGGNMDTCIAIRFLFHRGGVYYLGAGAGIVADSVPEREYDETMSKARGMLAALGVEDAGVRGKG</sequence>
<dbReference type="PANTHER" id="PTHR11236">
    <property type="entry name" value="AMINOBENZOATE/ANTHRANILATE SYNTHASE"/>
    <property type="match status" value="1"/>
</dbReference>
<dbReference type="PRINTS" id="PR00095">
    <property type="entry name" value="ANTSNTHASEI"/>
</dbReference>
<evidence type="ECO:0000313" key="6">
    <source>
        <dbReference type="EMBL" id="HDD52746.1"/>
    </source>
</evidence>
<dbReference type="PANTHER" id="PTHR11236:SF48">
    <property type="entry name" value="ISOCHORISMATE SYNTHASE MENF"/>
    <property type="match status" value="1"/>
</dbReference>
<dbReference type="InterPro" id="IPR019999">
    <property type="entry name" value="Anth_synth_I-like"/>
</dbReference>
<dbReference type="EMBL" id="DQWS01000059">
    <property type="protein sequence ID" value="HDD52746.1"/>
    <property type="molecule type" value="Genomic_DNA"/>
</dbReference>
<dbReference type="Pfam" id="PF00425">
    <property type="entry name" value="Chorismate_bind"/>
    <property type="match status" value="1"/>
</dbReference>
<feature type="non-terminal residue" evidence="6">
    <location>
        <position position="1"/>
    </location>
</feature>
<dbReference type="Gene3D" id="3.60.120.10">
    <property type="entry name" value="Anthranilate synthase"/>
    <property type="match status" value="1"/>
</dbReference>
<comment type="caution">
    <text evidence="6">The sequence shown here is derived from an EMBL/GenBank/DDBJ whole genome shotgun (WGS) entry which is preliminary data.</text>
</comment>
<feature type="domain" description="Chorismate-utilising enzyme C-terminal" evidence="5">
    <location>
        <begin position="1"/>
        <end position="251"/>
    </location>
</feature>
<protein>
    <submittedName>
        <fullName evidence="6">Anthranilate synthase component I family protein</fullName>
    </submittedName>
</protein>
<gene>
    <name evidence="6" type="ORF">ENF32_01590</name>
</gene>
<keyword evidence="2" id="KW-0479">Metal-binding</keyword>
<evidence type="ECO:0000256" key="2">
    <source>
        <dbReference type="ARBA" id="ARBA00022723"/>
    </source>
</evidence>
<dbReference type="InterPro" id="IPR015890">
    <property type="entry name" value="Chorismate_C"/>
</dbReference>
<keyword evidence="4" id="KW-0456">Lyase</keyword>
<evidence type="ECO:0000256" key="3">
    <source>
        <dbReference type="ARBA" id="ARBA00022842"/>
    </source>
</evidence>